<dbReference type="EMBL" id="BAAAME010000002">
    <property type="protein sequence ID" value="GAA1729033.1"/>
    <property type="molecule type" value="Genomic_DNA"/>
</dbReference>
<organism evidence="11 12">
    <name type="scientific">Aeromicrobium alkaliterrae</name>
    <dbReference type="NCBI Taxonomy" id="302168"/>
    <lineage>
        <taxon>Bacteria</taxon>
        <taxon>Bacillati</taxon>
        <taxon>Actinomycetota</taxon>
        <taxon>Actinomycetes</taxon>
        <taxon>Propionibacteriales</taxon>
        <taxon>Nocardioidaceae</taxon>
        <taxon>Aeromicrobium</taxon>
    </lineage>
</organism>
<evidence type="ECO:0000256" key="8">
    <source>
        <dbReference type="HAMAP-Rule" id="MF_00983"/>
    </source>
</evidence>
<dbReference type="PANTHER" id="PTHR30580">
    <property type="entry name" value="PRIMOSOMAL PROTEIN N"/>
    <property type="match status" value="1"/>
</dbReference>
<evidence type="ECO:0000256" key="6">
    <source>
        <dbReference type="ARBA" id="ARBA00022840"/>
    </source>
</evidence>
<feature type="compositionally biased region" description="Pro residues" evidence="9">
    <location>
        <begin position="12"/>
        <end position="33"/>
    </location>
</feature>
<feature type="binding site" evidence="8">
    <location>
        <position position="442"/>
    </location>
    <ligand>
        <name>Zn(2+)</name>
        <dbReference type="ChEBI" id="CHEBI:29105"/>
        <label>1</label>
    </ligand>
</feature>
<comment type="caution">
    <text evidence="8">As this protein does not have any detectable helicase domains, it probably does not have helicase activity.</text>
</comment>
<feature type="region of interest" description="Disordered" evidence="9">
    <location>
        <begin position="1"/>
        <end position="34"/>
    </location>
</feature>
<reference evidence="11 12" key="1">
    <citation type="journal article" date="2019" name="Int. J. Syst. Evol. Microbiol.">
        <title>The Global Catalogue of Microorganisms (GCM) 10K type strain sequencing project: providing services to taxonomists for standard genome sequencing and annotation.</title>
        <authorList>
            <consortium name="The Broad Institute Genomics Platform"/>
            <consortium name="The Broad Institute Genome Sequencing Center for Infectious Disease"/>
            <person name="Wu L."/>
            <person name="Ma J."/>
        </authorList>
    </citation>
    <scope>NUCLEOTIDE SEQUENCE [LARGE SCALE GENOMIC DNA]</scope>
    <source>
        <strain evidence="11 12">JCM 13518</strain>
    </source>
</reference>
<keyword evidence="3 8" id="KW-0479">Metal-binding</keyword>
<evidence type="ECO:0000256" key="2">
    <source>
        <dbReference type="ARBA" id="ARBA00022705"/>
    </source>
</evidence>
<keyword evidence="1 8" id="KW-0639">Primosome</keyword>
<evidence type="ECO:0000256" key="1">
    <source>
        <dbReference type="ARBA" id="ARBA00022515"/>
    </source>
</evidence>
<dbReference type="Proteomes" id="UP001501057">
    <property type="component" value="Unassembled WGS sequence"/>
</dbReference>
<comment type="similarity">
    <text evidence="8">Belongs to the helicase family. PriA subfamily.</text>
</comment>
<evidence type="ECO:0000259" key="10">
    <source>
        <dbReference type="Pfam" id="PF17764"/>
    </source>
</evidence>
<feature type="binding site" evidence="8">
    <location>
        <position position="412"/>
    </location>
    <ligand>
        <name>Zn(2+)</name>
        <dbReference type="ChEBI" id="CHEBI:29105"/>
        <label>2</label>
    </ligand>
</feature>
<gene>
    <name evidence="8" type="primary">priA</name>
    <name evidence="11" type="ORF">GCM10009710_07080</name>
</gene>
<sequence>MTDDGQLDLGLPSPPVPKPAAAPRKPPPEPAPDLPVARVQVDTGLAHLDRPFDYLVPATLHEAAVPGCRVKVRFAGRQTDGFLLERVAQSEHEGTLAPLAKVVSSEPVLAPEVLDLARAVVDRWAGTVGDVLRLAIPPRHARAEAAGRLEAADAELPALDPDAWPTIGGGASYLAALRDGRSARAVRSVLPTELPAEVVAHAVLAALHAGRGSIVCVPDASDLARWDSAFTEVLGRGRHVVLSAAQGPAARYRAFLAASRGDVQVVLGTRAAAWAPVRDLGLVAVWDDGDDLLAEPRAPYPHSREVLLTRAHEQEAGVLLAGHARSAEAQALVASGWCVDLSADDPVRRAAWVRPEVTDGSSHGSAPARLPAEVFAAIRGAEGAVLVQVPRRGYRASLSCQACREPARCSACAGPLVQLASKAQLVCRWCATPAPDWTCPHCGSPRLRAPVVGQLRTAEEYARAFADHEITTSGGDSVLTDVEPGHRIVLATPGAEPHVAGGYAVIVLMDTWLALGRDDVRVTEEAHRRWFNALALAAPGGRAIAVGDPGSLQALVRADPVGLAHRELEMRRETHLPPFGRLATVEAVPEVLGPLAERDWTPNTEVLGPVAADPRDPTVQRLVLRAPRSEGPALSAALREVVAERSAAKQTSVRVQVDPLTF</sequence>
<keyword evidence="12" id="KW-1185">Reference proteome</keyword>
<comment type="function">
    <text evidence="8">Initiates the restart of stalled replication forks, which reloads the replicative helicase on sites other than the origin of replication. Recognizes and binds to abandoned replication forks and remodels them to uncover a helicase loading site. Promotes assembly of the primosome at these replication forks.</text>
</comment>
<protein>
    <recommendedName>
        <fullName evidence="8">Probable replication restart protein PriA</fullName>
    </recommendedName>
    <alternativeName>
        <fullName evidence="8">Putative ATP-dependent DNA helicase PriA</fullName>
    </alternativeName>
</protein>
<evidence type="ECO:0000256" key="9">
    <source>
        <dbReference type="SAM" id="MobiDB-lite"/>
    </source>
</evidence>
<accession>A0ABN2JJ35</accession>
<keyword evidence="6 8" id="KW-0067">ATP-binding</keyword>
<evidence type="ECO:0000313" key="12">
    <source>
        <dbReference type="Proteomes" id="UP001501057"/>
    </source>
</evidence>
<feature type="binding site" evidence="8">
    <location>
        <position position="427"/>
    </location>
    <ligand>
        <name>Zn(2+)</name>
        <dbReference type="ChEBI" id="CHEBI:29105"/>
        <label>2</label>
    </ligand>
</feature>
<keyword evidence="5 8" id="KW-0862">Zinc</keyword>
<dbReference type="Gene3D" id="3.40.1440.60">
    <property type="entry name" value="PriA, 3(prime) DNA-binding domain"/>
    <property type="match status" value="1"/>
</dbReference>
<dbReference type="InterPro" id="IPR005259">
    <property type="entry name" value="PriA"/>
</dbReference>
<evidence type="ECO:0000256" key="7">
    <source>
        <dbReference type="ARBA" id="ARBA00023125"/>
    </source>
</evidence>
<dbReference type="InterPro" id="IPR042115">
    <property type="entry name" value="PriA_3primeBD_sf"/>
</dbReference>
<proteinExistence type="inferred from homology"/>
<feature type="domain" description="Primosomal protein N' 3' DNA-binding" evidence="10">
    <location>
        <begin position="44"/>
        <end position="137"/>
    </location>
</feature>
<dbReference type="InterPro" id="IPR027417">
    <property type="entry name" value="P-loop_NTPase"/>
</dbReference>
<keyword evidence="4 8" id="KW-0547">Nucleotide-binding</keyword>
<evidence type="ECO:0000256" key="4">
    <source>
        <dbReference type="ARBA" id="ARBA00022741"/>
    </source>
</evidence>
<comment type="cofactor">
    <cofactor evidence="8">
        <name>Zn(2+)</name>
        <dbReference type="ChEBI" id="CHEBI:29105"/>
    </cofactor>
    <text evidence="8">Binds 2 zinc ions per subunit.</text>
</comment>
<evidence type="ECO:0000256" key="5">
    <source>
        <dbReference type="ARBA" id="ARBA00022833"/>
    </source>
</evidence>
<dbReference type="Gene3D" id="3.40.50.300">
    <property type="entry name" value="P-loop containing nucleotide triphosphate hydrolases"/>
    <property type="match status" value="1"/>
</dbReference>
<feature type="binding site" evidence="8">
    <location>
        <position position="400"/>
    </location>
    <ligand>
        <name>Zn(2+)</name>
        <dbReference type="ChEBI" id="CHEBI:29105"/>
        <label>1</label>
    </ligand>
</feature>
<dbReference type="InterPro" id="IPR041222">
    <property type="entry name" value="PriA_3primeBD"/>
</dbReference>
<evidence type="ECO:0000256" key="3">
    <source>
        <dbReference type="ARBA" id="ARBA00022723"/>
    </source>
</evidence>
<dbReference type="HAMAP" id="MF_00983">
    <property type="entry name" value="PriA"/>
    <property type="match status" value="1"/>
</dbReference>
<feature type="binding site" evidence="8">
    <location>
        <position position="439"/>
    </location>
    <ligand>
        <name>Zn(2+)</name>
        <dbReference type="ChEBI" id="CHEBI:29105"/>
        <label>1</label>
    </ligand>
</feature>
<keyword evidence="2 8" id="KW-0235">DNA replication</keyword>
<evidence type="ECO:0000313" key="11">
    <source>
        <dbReference type="EMBL" id="GAA1729033.1"/>
    </source>
</evidence>
<dbReference type="Pfam" id="PF17764">
    <property type="entry name" value="PriA_3primeBD"/>
    <property type="match status" value="1"/>
</dbReference>
<comment type="subunit">
    <text evidence="8">Component of the replication restart primosome.</text>
</comment>
<dbReference type="RefSeq" id="WP_344197807.1">
    <property type="nucleotide sequence ID" value="NZ_BAAAME010000002.1"/>
</dbReference>
<feature type="binding site" evidence="8">
    <location>
        <position position="409"/>
    </location>
    <ligand>
        <name>Zn(2+)</name>
        <dbReference type="ChEBI" id="CHEBI:29105"/>
        <label>2</label>
    </ligand>
</feature>
<keyword evidence="7 8" id="KW-0238">DNA-binding</keyword>
<comment type="caution">
    <text evidence="11">The sequence shown here is derived from an EMBL/GenBank/DDBJ whole genome shotgun (WGS) entry which is preliminary data.</text>
</comment>
<feature type="binding site" evidence="8">
    <location>
        <position position="430"/>
    </location>
    <ligand>
        <name>Zn(2+)</name>
        <dbReference type="ChEBI" id="CHEBI:29105"/>
        <label>2</label>
    </ligand>
</feature>
<feature type="binding site" evidence="8">
    <location>
        <position position="403"/>
    </location>
    <ligand>
        <name>Zn(2+)</name>
        <dbReference type="ChEBI" id="CHEBI:29105"/>
        <label>1</label>
    </ligand>
</feature>
<dbReference type="PANTHER" id="PTHR30580:SF0">
    <property type="entry name" value="PRIMOSOMAL PROTEIN N"/>
    <property type="match status" value="1"/>
</dbReference>
<name>A0ABN2JJ35_9ACTN</name>